<accession>A0A1R1LAK5</accession>
<dbReference type="Proteomes" id="UP000187085">
    <property type="component" value="Unassembled WGS sequence"/>
</dbReference>
<evidence type="ECO:0000256" key="1">
    <source>
        <dbReference type="SAM" id="Phobius"/>
    </source>
</evidence>
<organism evidence="2 3">
    <name type="scientific">Tersicoccus phoenicis</name>
    <dbReference type="NCBI Taxonomy" id="554083"/>
    <lineage>
        <taxon>Bacteria</taxon>
        <taxon>Bacillati</taxon>
        <taxon>Actinomycetota</taxon>
        <taxon>Actinomycetes</taxon>
        <taxon>Micrococcales</taxon>
        <taxon>Micrococcaceae</taxon>
        <taxon>Tersicoccus</taxon>
    </lineage>
</organism>
<dbReference type="AlphaFoldDB" id="A0A1R1LAK5"/>
<comment type="caution">
    <text evidence="2">The sequence shown here is derived from an EMBL/GenBank/DDBJ whole genome shotgun (WGS) entry which is preliminary data.</text>
</comment>
<protein>
    <recommendedName>
        <fullName evidence="4">Multidrug ABC transporter ATPase</fullName>
    </recommendedName>
</protein>
<feature type="transmembrane region" description="Helical" evidence="1">
    <location>
        <begin position="50"/>
        <end position="74"/>
    </location>
</feature>
<reference evidence="2 3" key="1">
    <citation type="submission" date="2016-12" db="EMBL/GenBank/DDBJ databases">
        <title>Draft genome of Tersicoccus phoenicis 1P05MA.</title>
        <authorList>
            <person name="Nakajima Y."/>
            <person name="Yoshizawa S."/>
            <person name="Nakamura K."/>
            <person name="Ogura Y."/>
            <person name="Hayashi T."/>
            <person name="Kogure K."/>
        </authorList>
    </citation>
    <scope>NUCLEOTIDE SEQUENCE [LARGE SCALE GENOMIC DNA]</scope>
    <source>
        <strain evidence="2 3">1p05MA</strain>
    </source>
</reference>
<dbReference type="RefSeq" id="WP_076703917.1">
    <property type="nucleotide sequence ID" value="NZ_MRDE01000053.1"/>
</dbReference>
<sequence>MPSTATTPAPPRPARHAVAISAAVVALVSVAALLTLLFTTMAGAQPWAGLTWITMIGLPIAFLLGVALVVDAVAGRRSTAARGSTAGRRDRP</sequence>
<evidence type="ECO:0008006" key="4">
    <source>
        <dbReference type="Google" id="ProtNLM"/>
    </source>
</evidence>
<evidence type="ECO:0000313" key="3">
    <source>
        <dbReference type="Proteomes" id="UP000187085"/>
    </source>
</evidence>
<evidence type="ECO:0000313" key="2">
    <source>
        <dbReference type="EMBL" id="OMH24562.1"/>
    </source>
</evidence>
<keyword evidence="3" id="KW-1185">Reference proteome</keyword>
<keyword evidence="1" id="KW-0812">Transmembrane</keyword>
<proteinExistence type="predicted"/>
<gene>
    <name evidence="2" type="ORF">BKD30_08280</name>
</gene>
<name>A0A1R1LAK5_9MICC</name>
<dbReference type="EMBL" id="MRDE01000053">
    <property type="protein sequence ID" value="OMH24562.1"/>
    <property type="molecule type" value="Genomic_DNA"/>
</dbReference>
<keyword evidence="1" id="KW-1133">Transmembrane helix</keyword>
<feature type="transmembrane region" description="Helical" evidence="1">
    <location>
        <begin position="17"/>
        <end position="38"/>
    </location>
</feature>
<keyword evidence="1" id="KW-0472">Membrane</keyword>
<dbReference type="STRING" id="554083.BKD30_08280"/>